<dbReference type="EMBL" id="BAQJ01000033">
    <property type="protein sequence ID" value="GBQ68054.1"/>
    <property type="molecule type" value="Genomic_DNA"/>
</dbReference>
<proteinExistence type="predicted"/>
<sequence>MAAETILIQTYSRQQMPWGECVWPDQLRVCRSRQEAMMRFYQVKAGLSDAVGAHVFCAWVGDDGQNYAQTLGEVGERTMVNAG</sequence>
<gene>
    <name evidence="1" type="ORF">AA0521_1141</name>
</gene>
<keyword evidence="2" id="KW-1185">Reference proteome</keyword>
<accession>A0ABQ0PGW7</accession>
<protein>
    <submittedName>
        <fullName evidence="1">Uncharacterized protein</fullName>
    </submittedName>
</protein>
<comment type="caution">
    <text evidence="1">The sequence shown here is derived from an EMBL/GenBank/DDBJ whole genome shotgun (WGS) entry which is preliminary data.</text>
</comment>
<evidence type="ECO:0000313" key="2">
    <source>
        <dbReference type="Proteomes" id="UP001061452"/>
    </source>
</evidence>
<name>A0ABQ0PGW7_9PROT</name>
<reference evidence="1" key="1">
    <citation type="submission" date="2013-04" db="EMBL/GenBank/DDBJ databases">
        <title>The genome sequencing project of 58 acetic acid bacteria.</title>
        <authorList>
            <person name="Okamoto-Kainuma A."/>
            <person name="Ishikawa M."/>
            <person name="Umino S."/>
            <person name="Koizumi Y."/>
            <person name="Shiwa Y."/>
            <person name="Yoshikawa H."/>
            <person name="Matsutani M."/>
            <person name="Matsushita K."/>
        </authorList>
    </citation>
    <scope>NUCLEOTIDE SEQUENCE</scope>
    <source>
        <strain evidence="1">NRIC 0521</strain>
    </source>
</reference>
<evidence type="ECO:0000313" key="1">
    <source>
        <dbReference type="EMBL" id="GBQ68054.1"/>
    </source>
</evidence>
<dbReference type="Proteomes" id="UP001061452">
    <property type="component" value="Unassembled WGS sequence"/>
</dbReference>
<organism evidence="1 2">
    <name type="scientific">Komagataeibacter intermedius NRIC 0521</name>
    <dbReference type="NCBI Taxonomy" id="1307934"/>
    <lineage>
        <taxon>Bacteria</taxon>
        <taxon>Pseudomonadati</taxon>
        <taxon>Pseudomonadota</taxon>
        <taxon>Alphaproteobacteria</taxon>
        <taxon>Acetobacterales</taxon>
        <taxon>Acetobacteraceae</taxon>
        <taxon>Komagataeibacter</taxon>
    </lineage>
</organism>